<dbReference type="Gene3D" id="1.10.287.380">
    <property type="entry name" value="Valyl-tRNA synthetase, C-terminal domain"/>
    <property type="match status" value="1"/>
</dbReference>
<dbReference type="InterPro" id="IPR033705">
    <property type="entry name" value="Anticodon_Ia_Val"/>
</dbReference>
<dbReference type="PROSITE" id="PS00178">
    <property type="entry name" value="AA_TRNA_LIGASE_I"/>
    <property type="match status" value="1"/>
</dbReference>
<evidence type="ECO:0000256" key="2">
    <source>
        <dbReference type="ARBA" id="ARBA00022598"/>
    </source>
</evidence>
<dbReference type="SUPFAM" id="SSF46589">
    <property type="entry name" value="tRNA-binding arm"/>
    <property type="match status" value="1"/>
</dbReference>
<dbReference type="SUPFAM" id="SSF52374">
    <property type="entry name" value="Nucleotidylyl transferase"/>
    <property type="match status" value="1"/>
</dbReference>
<dbReference type="SUPFAM" id="SSF47323">
    <property type="entry name" value="Anticodon-binding domain of a subclass of class I aminoacyl-tRNA synthetases"/>
    <property type="match status" value="1"/>
</dbReference>
<evidence type="ECO:0000256" key="4">
    <source>
        <dbReference type="ARBA" id="ARBA00022840"/>
    </source>
</evidence>
<feature type="domain" description="Methionyl/Valyl/Leucyl/Isoleucyl-tRNA synthetase anticodon-binding" evidence="11">
    <location>
        <begin position="613"/>
        <end position="761"/>
    </location>
</feature>
<dbReference type="InterPro" id="IPR002300">
    <property type="entry name" value="aa-tRNA-synth_Ia"/>
</dbReference>
<dbReference type="CDD" id="cd00817">
    <property type="entry name" value="ValRS_core"/>
    <property type="match status" value="1"/>
</dbReference>
<dbReference type="InterPro" id="IPR014729">
    <property type="entry name" value="Rossmann-like_a/b/a_fold"/>
</dbReference>
<evidence type="ECO:0000256" key="8">
    <source>
        <dbReference type="ARBA" id="ARBA00047552"/>
    </source>
</evidence>
<comment type="subcellular location">
    <subcellularLocation>
        <location evidence="9">Cytoplasm</location>
    </subcellularLocation>
</comment>
<reference evidence="13" key="1">
    <citation type="submission" date="2022-12" db="EMBL/GenBank/DDBJ databases">
        <title>Peptostreptococcus.</title>
        <authorList>
            <person name="Lee S.H."/>
        </authorList>
    </citation>
    <scope>NUCLEOTIDE SEQUENCE</scope>
    <source>
        <strain evidence="13">CBA3647</strain>
    </source>
</reference>
<evidence type="ECO:0000259" key="12">
    <source>
        <dbReference type="Pfam" id="PF10458"/>
    </source>
</evidence>
<dbReference type="InterPro" id="IPR001412">
    <property type="entry name" value="aa-tRNA-synth_I_CS"/>
</dbReference>
<comment type="domain">
    <text evidence="9">The C-terminal coiled-coil domain is crucial for aminoacylation activity.</text>
</comment>
<dbReference type="Pfam" id="PF10458">
    <property type="entry name" value="Val_tRNA-synt_C"/>
    <property type="match status" value="1"/>
</dbReference>
<dbReference type="GO" id="GO:0004832">
    <property type="term" value="F:valine-tRNA ligase activity"/>
    <property type="evidence" value="ECO:0007669"/>
    <property type="project" value="UniProtKB-EC"/>
</dbReference>
<keyword evidence="4 9" id="KW-0067">ATP-binding</keyword>
<gene>
    <name evidence="9" type="primary">valS</name>
    <name evidence="13" type="ORF">O0R46_01830</name>
</gene>
<feature type="binding site" evidence="9">
    <location>
        <position position="529"/>
    </location>
    <ligand>
        <name>ATP</name>
        <dbReference type="ChEBI" id="CHEBI:30616"/>
    </ligand>
</feature>
<dbReference type="InterPro" id="IPR009080">
    <property type="entry name" value="tRNAsynth_Ia_anticodon-bd"/>
</dbReference>
<feature type="short sequence motif" description="'HIGH' region" evidence="9">
    <location>
        <begin position="46"/>
        <end position="56"/>
    </location>
</feature>
<evidence type="ECO:0000259" key="11">
    <source>
        <dbReference type="Pfam" id="PF08264"/>
    </source>
</evidence>
<comment type="similarity">
    <text evidence="9">Belongs to the class-I aminoacyl-tRNA synthetase family. ValS type 1 subfamily.</text>
</comment>
<name>A0ABY7JPY3_9FIRM</name>
<keyword evidence="5 9" id="KW-0648">Protein biosynthesis</keyword>
<dbReference type="PRINTS" id="PR00986">
    <property type="entry name" value="TRNASYNTHVAL"/>
</dbReference>
<evidence type="ECO:0000313" key="13">
    <source>
        <dbReference type="EMBL" id="WAW15214.1"/>
    </source>
</evidence>
<dbReference type="Gene3D" id="3.90.740.10">
    <property type="entry name" value="Valyl/Leucyl/Isoleucyl-tRNA synthetase, editing domain"/>
    <property type="match status" value="1"/>
</dbReference>
<keyword evidence="7 9" id="KW-0030">Aminoacyl-tRNA synthetase</keyword>
<dbReference type="HAMAP" id="MF_02004">
    <property type="entry name" value="Val_tRNA_synth_type1"/>
    <property type="match status" value="1"/>
</dbReference>
<dbReference type="PANTHER" id="PTHR11946:SF93">
    <property type="entry name" value="VALINE--TRNA LIGASE, CHLOROPLASTIC_MITOCHONDRIAL 2"/>
    <property type="match status" value="1"/>
</dbReference>
<dbReference type="NCBIfam" id="TIGR00422">
    <property type="entry name" value="valS"/>
    <property type="match status" value="1"/>
</dbReference>
<protein>
    <recommendedName>
        <fullName evidence="9">Valine--tRNA ligase</fullName>
        <ecNumber evidence="9">6.1.1.9</ecNumber>
    </recommendedName>
    <alternativeName>
        <fullName evidence="9">Valyl-tRNA synthetase</fullName>
        <shortName evidence="9">ValRS</shortName>
    </alternativeName>
</protein>
<dbReference type="Proteomes" id="UP001164187">
    <property type="component" value="Chromosome"/>
</dbReference>
<dbReference type="RefSeq" id="WP_269311908.1">
    <property type="nucleotide sequence ID" value="NZ_CP114052.1"/>
</dbReference>
<keyword evidence="3 9" id="KW-0547">Nucleotide-binding</keyword>
<keyword evidence="6 9" id="KW-0175">Coiled coil</keyword>
<sequence>MENNLPKNYDPKEFEDRIYKEWMEKGCFKSNVDKNKESFTIVMPPPNITGQLHMGHALDDTLQDILTRWKRMDGYEALWIPGTDHASIATEVKVVDRIKKETGKTKYEVGREEFLRRAWEWKEEFGGKIVNQVKKLGASCDWDKERFTMDEGCNKAVTKFFVKLYEEGHIYRGNRIINWCPDCKTTLSDAEVEHEDQEGNFWHIKYLIKDSDEYLEIATTRPETMLGDSGIAVHPEDERYSHLVGKYAILPLVGRELLIVADDYVDKDFGTGAVKMTPAHDPNDFEVGKRHNLEEINVMNDDGSMNELAGKYQGLDRYECRKALVEDLDNQGYLIAVKKHDHAVGTCYRCGTTIEPRLSLQWFVKMDDLAKPAIEILKNDELGFVPDKFDKTYLQWLENIRDWCISRQLWWGHQIPAYYCQDCGEVIVSEEKPQTCPKCGSENIKQDEDVLDTWFSSGLWPFETLGWPEKNEELDYYFPTSVLVTGYDIIFFWVVRMAFSSLFCTGQKPFSKVLVHGLVRDAEGRKMSKSLGNGIDPLEIIDQYGADALRFTLTTGNSPGNDMRFYMERVEFARNFNNKLWNASRFVFMNLEDKSLLRDLTREAVEKDLTLADKWIISRSNRMVKEVSQNMDNFELGIALQKAYDFAWSEYCDWYIELVKPRLYADDKDAKRAGLYTLTYVLEKILKMLHPFIPFITEEIYSYLPTVEGMIIRAQYPHYCEEDNMESEEEKMNLIMDGIRNVRNVRTEMDVPPSKKAKIIIVPNHEKKEAMEDGKEYFKALASASEVEILESKENIPEDAVSVVIDGVELFIPLDELVDFEKEKERLNKEKKKAISEIKRVEGKLNNQGFMSKAPQKLIEEERAKKEKFEEMLKTIEERLEKLN</sequence>
<dbReference type="PANTHER" id="PTHR11946">
    <property type="entry name" value="VALYL-TRNA SYNTHETASES"/>
    <property type="match status" value="1"/>
</dbReference>
<dbReference type="Pfam" id="PF08264">
    <property type="entry name" value="Anticodon_1"/>
    <property type="match status" value="1"/>
</dbReference>
<dbReference type="InterPro" id="IPR037118">
    <property type="entry name" value="Val-tRNA_synth_C_sf"/>
</dbReference>
<organism evidence="13 14">
    <name type="scientific">Peptostreptococcus equinus</name>
    <dbReference type="NCBI Taxonomy" id="3003601"/>
    <lineage>
        <taxon>Bacteria</taxon>
        <taxon>Bacillati</taxon>
        <taxon>Bacillota</taxon>
        <taxon>Clostridia</taxon>
        <taxon>Peptostreptococcales</taxon>
        <taxon>Peptostreptococcaceae</taxon>
        <taxon>Peptostreptococcus</taxon>
    </lineage>
</organism>
<dbReference type="SUPFAM" id="SSF50677">
    <property type="entry name" value="ValRS/IleRS/LeuRS editing domain"/>
    <property type="match status" value="1"/>
</dbReference>
<feature type="short sequence motif" description="'KMSKS' region" evidence="9">
    <location>
        <begin position="526"/>
        <end position="530"/>
    </location>
</feature>
<dbReference type="Gene3D" id="3.40.50.620">
    <property type="entry name" value="HUPs"/>
    <property type="match status" value="2"/>
</dbReference>
<dbReference type="EMBL" id="CP114052">
    <property type="protein sequence ID" value="WAW15214.1"/>
    <property type="molecule type" value="Genomic_DNA"/>
</dbReference>
<keyword evidence="1 9" id="KW-0963">Cytoplasm</keyword>
<evidence type="ECO:0000256" key="3">
    <source>
        <dbReference type="ARBA" id="ARBA00022741"/>
    </source>
</evidence>
<feature type="coiled-coil region" evidence="9">
    <location>
        <begin position="817"/>
        <end position="879"/>
    </location>
</feature>
<dbReference type="EC" id="6.1.1.9" evidence="9"/>
<dbReference type="InterPro" id="IPR002303">
    <property type="entry name" value="Valyl-tRNA_ligase"/>
</dbReference>
<comment type="function">
    <text evidence="9">Catalyzes the attachment of valine to tRNA(Val). As ValRS can inadvertently accommodate and process structurally similar amino acids such as threonine, to avoid such errors, it has a 'posttransfer' editing activity that hydrolyzes mischarged Thr-tRNA(Val) in a tRNA-dependent manner.</text>
</comment>
<feature type="domain" description="Aminoacyl-tRNA synthetase class Ia" evidence="10">
    <location>
        <begin position="18"/>
        <end position="564"/>
    </location>
</feature>
<evidence type="ECO:0000256" key="9">
    <source>
        <dbReference type="HAMAP-Rule" id="MF_02004"/>
    </source>
</evidence>
<accession>A0ABY7JPY3</accession>
<dbReference type="InterPro" id="IPR010978">
    <property type="entry name" value="tRNA-bd_arm"/>
</dbReference>
<dbReference type="InterPro" id="IPR019499">
    <property type="entry name" value="Val-tRNA_synth_tRNA-bd"/>
</dbReference>
<dbReference type="Gene3D" id="1.10.730.10">
    <property type="entry name" value="Isoleucyl-tRNA Synthetase, Domain 1"/>
    <property type="match status" value="1"/>
</dbReference>
<proteinExistence type="inferred from homology"/>
<comment type="domain">
    <text evidence="9">ValRS has two distinct active sites: one for aminoacylation and one for editing. The misactivated threonine is translocated from the active site to the editing site.</text>
</comment>
<evidence type="ECO:0000256" key="7">
    <source>
        <dbReference type="ARBA" id="ARBA00023146"/>
    </source>
</evidence>
<evidence type="ECO:0000256" key="5">
    <source>
        <dbReference type="ARBA" id="ARBA00022917"/>
    </source>
</evidence>
<feature type="domain" description="Valyl-tRNA synthetase tRNA-binding arm" evidence="12">
    <location>
        <begin position="819"/>
        <end position="883"/>
    </location>
</feature>
<keyword evidence="14" id="KW-1185">Reference proteome</keyword>
<dbReference type="InterPro" id="IPR009008">
    <property type="entry name" value="Val/Leu/Ile-tRNA-synth_edit"/>
</dbReference>
<comment type="catalytic activity">
    <reaction evidence="8 9">
        <text>tRNA(Val) + L-valine + ATP = L-valyl-tRNA(Val) + AMP + diphosphate</text>
        <dbReference type="Rhea" id="RHEA:10704"/>
        <dbReference type="Rhea" id="RHEA-COMP:9672"/>
        <dbReference type="Rhea" id="RHEA-COMP:9708"/>
        <dbReference type="ChEBI" id="CHEBI:30616"/>
        <dbReference type="ChEBI" id="CHEBI:33019"/>
        <dbReference type="ChEBI" id="CHEBI:57762"/>
        <dbReference type="ChEBI" id="CHEBI:78442"/>
        <dbReference type="ChEBI" id="CHEBI:78537"/>
        <dbReference type="ChEBI" id="CHEBI:456215"/>
        <dbReference type="EC" id="6.1.1.9"/>
    </reaction>
</comment>
<evidence type="ECO:0000256" key="6">
    <source>
        <dbReference type="ARBA" id="ARBA00023054"/>
    </source>
</evidence>
<dbReference type="InterPro" id="IPR013155">
    <property type="entry name" value="M/V/L/I-tRNA-synth_anticd-bd"/>
</dbReference>
<evidence type="ECO:0000313" key="14">
    <source>
        <dbReference type="Proteomes" id="UP001164187"/>
    </source>
</evidence>
<keyword evidence="2 9" id="KW-0436">Ligase</keyword>
<evidence type="ECO:0000256" key="1">
    <source>
        <dbReference type="ARBA" id="ARBA00022490"/>
    </source>
</evidence>
<comment type="subunit">
    <text evidence="9">Monomer.</text>
</comment>
<evidence type="ECO:0000259" key="10">
    <source>
        <dbReference type="Pfam" id="PF00133"/>
    </source>
</evidence>
<dbReference type="CDD" id="cd07962">
    <property type="entry name" value="Anticodon_Ia_Val"/>
    <property type="match status" value="1"/>
</dbReference>
<dbReference type="Pfam" id="PF00133">
    <property type="entry name" value="tRNA-synt_1"/>
    <property type="match status" value="1"/>
</dbReference>
<dbReference type="NCBIfam" id="NF004349">
    <property type="entry name" value="PRK05729.1"/>
    <property type="match status" value="1"/>
</dbReference>